<proteinExistence type="predicted"/>
<organism evidence="1 2">
    <name type="scientific">Rhipicephalus sanguineus</name>
    <name type="common">Brown dog tick</name>
    <name type="synonym">Ixodes sanguineus</name>
    <dbReference type="NCBI Taxonomy" id="34632"/>
    <lineage>
        <taxon>Eukaryota</taxon>
        <taxon>Metazoa</taxon>
        <taxon>Ecdysozoa</taxon>
        <taxon>Arthropoda</taxon>
        <taxon>Chelicerata</taxon>
        <taxon>Arachnida</taxon>
        <taxon>Acari</taxon>
        <taxon>Parasitiformes</taxon>
        <taxon>Ixodida</taxon>
        <taxon>Ixodoidea</taxon>
        <taxon>Ixodidae</taxon>
        <taxon>Rhipicephalinae</taxon>
        <taxon>Rhipicephalus</taxon>
        <taxon>Rhipicephalus</taxon>
    </lineage>
</organism>
<protein>
    <submittedName>
        <fullName evidence="1">Uncharacterized protein</fullName>
    </submittedName>
</protein>
<dbReference type="AlphaFoldDB" id="A0A9D4TBC0"/>
<dbReference type="Proteomes" id="UP000821837">
    <property type="component" value="Chromosome 1"/>
</dbReference>
<evidence type="ECO:0000313" key="1">
    <source>
        <dbReference type="EMBL" id="KAH7984243.1"/>
    </source>
</evidence>
<reference evidence="1" key="1">
    <citation type="journal article" date="2020" name="Cell">
        <title>Large-Scale Comparative Analyses of Tick Genomes Elucidate Their Genetic Diversity and Vector Capacities.</title>
        <authorList>
            <consortium name="Tick Genome and Microbiome Consortium (TIGMIC)"/>
            <person name="Jia N."/>
            <person name="Wang J."/>
            <person name="Shi W."/>
            <person name="Du L."/>
            <person name="Sun Y."/>
            <person name="Zhan W."/>
            <person name="Jiang J.F."/>
            <person name="Wang Q."/>
            <person name="Zhang B."/>
            <person name="Ji P."/>
            <person name="Bell-Sakyi L."/>
            <person name="Cui X.M."/>
            <person name="Yuan T.T."/>
            <person name="Jiang B.G."/>
            <person name="Yang W.F."/>
            <person name="Lam T.T."/>
            <person name="Chang Q.C."/>
            <person name="Ding S.J."/>
            <person name="Wang X.J."/>
            <person name="Zhu J.G."/>
            <person name="Ruan X.D."/>
            <person name="Zhao L."/>
            <person name="Wei J.T."/>
            <person name="Ye R.Z."/>
            <person name="Que T.C."/>
            <person name="Du C.H."/>
            <person name="Zhou Y.H."/>
            <person name="Cheng J.X."/>
            <person name="Dai P.F."/>
            <person name="Guo W.B."/>
            <person name="Han X.H."/>
            <person name="Huang E.J."/>
            <person name="Li L.F."/>
            <person name="Wei W."/>
            <person name="Gao Y.C."/>
            <person name="Liu J.Z."/>
            <person name="Shao H.Z."/>
            <person name="Wang X."/>
            <person name="Wang C.C."/>
            <person name="Yang T.C."/>
            <person name="Huo Q.B."/>
            <person name="Li W."/>
            <person name="Chen H.Y."/>
            <person name="Chen S.E."/>
            <person name="Zhou L.G."/>
            <person name="Ni X.B."/>
            <person name="Tian J.H."/>
            <person name="Sheng Y."/>
            <person name="Liu T."/>
            <person name="Pan Y.S."/>
            <person name="Xia L.Y."/>
            <person name="Li J."/>
            <person name="Zhao F."/>
            <person name="Cao W.C."/>
        </authorList>
    </citation>
    <scope>NUCLEOTIDE SEQUENCE</scope>
    <source>
        <strain evidence="1">Rsan-2018</strain>
    </source>
</reference>
<gene>
    <name evidence="1" type="ORF">HPB52_018480</name>
</gene>
<dbReference type="VEuPathDB" id="VectorBase:RSAN_039380"/>
<name>A0A9D4TBC0_RHISA</name>
<comment type="caution">
    <text evidence="1">The sequence shown here is derived from an EMBL/GenBank/DDBJ whole genome shotgun (WGS) entry which is preliminary data.</text>
</comment>
<accession>A0A9D4TBC0</accession>
<reference evidence="1" key="2">
    <citation type="submission" date="2021-09" db="EMBL/GenBank/DDBJ databases">
        <authorList>
            <person name="Jia N."/>
            <person name="Wang J."/>
            <person name="Shi W."/>
            <person name="Du L."/>
            <person name="Sun Y."/>
            <person name="Zhan W."/>
            <person name="Jiang J."/>
            <person name="Wang Q."/>
            <person name="Zhang B."/>
            <person name="Ji P."/>
            <person name="Sakyi L.B."/>
            <person name="Cui X."/>
            <person name="Yuan T."/>
            <person name="Jiang B."/>
            <person name="Yang W."/>
            <person name="Lam T.T.-Y."/>
            <person name="Chang Q."/>
            <person name="Ding S."/>
            <person name="Wang X."/>
            <person name="Zhu J."/>
            <person name="Ruan X."/>
            <person name="Zhao L."/>
            <person name="Wei J."/>
            <person name="Que T."/>
            <person name="Du C."/>
            <person name="Cheng J."/>
            <person name="Dai P."/>
            <person name="Han X."/>
            <person name="Huang E."/>
            <person name="Gao Y."/>
            <person name="Liu J."/>
            <person name="Shao H."/>
            <person name="Ye R."/>
            <person name="Li L."/>
            <person name="Wei W."/>
            <person name="Wang X."/>
            <person name="Wang C."/>
            <person name="Huo Q."/>
            <person name="Li W."/>
            <person name="Guo W."/>
            <person name="Chen H."/>
            <person name="Chen S."/>
            <person name="Zhou L."/>
            <person name="Zhou L."/>
            <person name="Ni X."/>
            <person name="Tian J."/>
            <person name="Zhou Y."/>
            <person name="Sheng Y."/>
            <person name="Liu T."/>
            <person name="Pan Y."/>
            <person name="Xia L."/>
            <person name="Li J."/>
            <person name="Zhao F."/>
            <person name="Cao W."/>
        </authorList>
    </citation>
    <scope>NUCLEOTIDE SEQUENCE</scope>
    <source>
        <strain evidence="1">Rsan-2018</strain>
        <tissue evidence="1">Larvae</tissue>
    </source>
</reference>
<keyword evidence="2" id="KW-1185">Reference proteome</keyword>
<dbReference type="EMBL" id="JABSTV010001245">
    <property type="protein sequence ID" value="KAH7984243.1"/>
    <property type="molecule type" value="Genomic_DNA"/>
</dbReference>
<sequence>MITHAYVRYKDDKHLAIGPVGHIKKFNPKEDFSAAFYTVKWTDPTGTCDYYRARILQVGGKHCPRFPDRPTKEPLTPWKVSVMRTCYKRRLEKQGFPESVVQTLMKRMNYYVGEKIADIDKMANR</sequence>
<evidence type="ECO:0000313" key="2">
    <source>
        <dbReference type="Proteomes" id="UP000821837"/>
    </source>
</evidence>